<feature type="domain" description="PAS" evidence="6">
    <location>
        <begin position="46"/>
        <end position="119"/>
    </location>
</feature>
<dbReference type="InterPro" id="IPR000014">
    <property type="entry name" value="PAS"/>
</dbReference>
<dbReference type="RefSeq" id="WP_119411168.1">
    <property type="nucleotide sequence ID" value="NZ_CP032869.1"/>
</dbReference>
<dbReference type="CDD" id="cd00130">
    <property type="entry name" value="PAS"/>
    <property type="match status" value="1"/>
</dbReference>
<evidence type="ECO:0000313" key="8">
    <source>
        <dbReference type="Proteomes" id="UP000270046"/>
    </source>
</evidence>
<dbReference type="Pfam" id="PF00512">
    <property type="entry name" value="HisKA"/>
    <property type="match status" value="1"/>
</dbReference>
<dbReference type="Proteomes" id="UP000270046">
    <property type="component" value="Chromosome"/>
</dbReference>
<evidence type="ECO:0000259" key="6">
    <source>
        <dbReference type="PROSITE" id="PS50112"/>
    </source>
</evidence>
<dbReference type="InterPro" id="IPR001610">
    <property type="entry name" value="PAC"/>
</dbReference>
<evidence type="ECO:0000256" key="1">
    <source>
        <dbReference type="ARBA" id="ARBA00000085"/>
    </source>
</evidence>
<keyword evidence="5" id="KW-0157">Chromophore</keyword>
<protein>
    <recommendedName>
        <fullName evidence="2">histidine kinase</fullName>
        <ecNumber evidence="2">2.7.13.3</ecNumber>
    </recommendedName>
</protein>
<dbReference type="SMART" id="SM00091">
    <property type="entry name" value="PAS"/>
    <property type="match status" value="1"/>
</dbReference>
<dbReference type="EC" id="2.7.13.3" evidence="2"/>
<evidence type="ECO:0000256" key="4">
    <source>
        <dbReference type="ARBA" id="ARBA00022643"/>
    </source>
</evidence>
<dbReference type="KEGG" id="muh:HYN43_020925"/>
<dbReference type="PANTHER" id="PTHR47429">
    <property type="entry name" value="PROTEIN TWIN LOV 1"/>
    <property type="match status" value="1"/>
</dbReference>
<sequence length="230" mass="26077">MADFIMLEAETTIFKCQYFFLIFKINHRDIIFVKRIIMQAGILSTDLSILAEAVNASSNSVIITDHSKPDDPIIFCNPAFERLTGYTKDEVIGRNCRFLQGPDRSQSALSLVREAISESKNCTVVLKNYRKDGVSFLNELSLSPIFDNDGKLLHLVGIQREVPSRFDGSLYGQRSRISHEWRTPLTTIKGTLQILQRKGLSLNPVFLHKSLSSALQAVERLEQFANRLTR</sequence>
<dbReference type="OrthoDB" id="9813151at2"/>
<reference evidence="7 8" key="1">
    <citation type="submission" date="2018-10" db="EMBL/GenBank/DDBJ databases">
        <title>Genome sequencing of Mucilaginibacter sp. HYN0043.</title>
        <authorList>
            <person name="Kim M."/>
            <person name="Yi H."/>
        </authorList>
    </citation>
    <scope>NUCLEOTIDE SEQUENCE [LARGE SCALE GENOMIC DNA]</scope>
    <source>
        <strain evidence="7 8">HYN0043</strain>
    </source>
</reference>
<evidence type="ECO:0000313" key="7">
    <source>
        <dbReference type="EMBL" id="AYL97603.1"/>
    </source>
</evidence>
<name>A0A494W1J3_9SPHI</name>
<dbReference type="PROSITE" id="PS50112">
    <property type="entry name" value="PAS"/>
    <property type="match status" value="1"/>
</dbReference>
<gene>
    <name evidence="7" type="ORF">HYN43_020925</name>
</gene>
<dbReference type="AlphaFoldDB" id="A0A494W1J3"/>
<dbReference type="CDD" id="cd00082">
    <property type="entry name" value="HisKA"/>
    <property type="match status" value="1"/>
</dbReference>
<dbReference type="SUPFAM" id="SSF47384">
    <property type="entry name" value="Homodimeric domain of signal transducing histidine kinase"/>
    <property type="match status" value="1"/>
</dbReference>
<dbReference type="SMART" id="SM00086">
    <property type="entry name" value="PAC"/>
    <property type="match status" value="1"/>
</dbReference>
<evidence type="ECO:0000256" key="3">
    <source>
        <dbReference type="ARBA" id="ARBA00022630"/>
    </source>
</evidence>
<evidence type="ECO:0000256" key="2">
    <source>
        <dbReference type="ARBA" id="ARBA00012438"/>
    </source>
</evidence>
<dbReference type="InterPro" id="IPR003661">
    <property type="entry name" value="HisK_dim/P_dom"/>
</dbReference>
<dbReference type="PANTHER" id="PTHR47429:SF2">
    <property type="entry name" value="PROTEIN TWIN LOV 1"/>
    <property type="match status" value="1"/>
</dbReference>
<dbReference type="NCBIfam" id="TIGR00229">
    <property type="entry name" value="sensory_box"/>
    <property type="match status" value="1"/>
</dbReference>
<dbReference type="InterPro" id="IPR035965">
    <property type="entry name" value="PAS-like_dom_sf"/>
</dbReference>
<dbReference type="Gene3D" id="1.10.287.130">
    <property type="match status" value="1"/>
</dbReference>
<dbReference type="SUPFAM" id="SSF55785">
    <property type="entry name" value="PYP-like sensor domain (PAS domain)"/>
    <property type="match status" value="1"/>
</dbReference>
<organism evidence="7 8">
    <name type="scientific">Mucilaginibacter celer</name>
    <dbReference type="NCBI Taxonomy" id="2305508"/>
    <lineage>
        <taxon>Bacteria</taxon>
        <taxon>Pseudomonadati</taxon>
        <taxon>Bacteroidota</taxon>
        <taxon>Sphingobacteriia</taxon>
        <taxon>Sphingobacteriales</taxon>
        <taxon>Sphingobacteriaceae</taxon>
        <taxon>Mucilaginibacter</taxon>
    </lineage>
</organism>
<keyword evidence="8" id="KW-1185">Reference proteome</keyword>
<keyword evidence="4" id="KW-0288">FMN</keyword>
<dbReference type="EMBL" id="CP032869">
    <property type="protein sequence ID" value="AYL97603.1"/>
    <property type="molecule type" value="Genomic_DNA"/>
</dbReference>
<dbReference type="InterPro" id="IPR036097">
    <property type="entry name" value="HisK_dim/P_sf"/>
</dbReference>
<evidence type="ECO:0000256" key="5">
    <source>
        <dbReference type="ARBA" id="ARBA00022991"/>
    </source>
</evidence>
<accession>A0A494W1J3</accession>
<dbReference type="Gene3D" id="3.30.450.20">
    <property type="entry name" value="PAS domain"/>
    <property type="match status" value="1"/>
</dbReference>
<dbReference type="GO" id="GO:0000155">
    <property type="term" value="F:phosphorelay sensor kinase activity"/>
    <property type="evidence" value="ECO:0007669"/>
    <property type="project" value="InterPro"/>
</dbReference>
<dbReference type="Pfam" id="PF13426">
    <property type="entry name" value="PAS_9"/>
    <property type="match status" value="1"/>
</dbReference>
<keyword evidence="3" id="KW-0285">Flavoprotein</keyword>
<comment type="catalytic activity">
    <reaction evidence="1">
        <text>ATP + protein L-histidine = ADP + protein N-phospho-L-histidine.</text>
        <dbReference type="EC" id="2.7.13.3"/>
    </reaction>
</comment>
<proteinExistence type="predicted"/>